<dbReference type="AlphaFoldDB" id="A0A061AG74"/>
<feature type="compositionally biased region" description="Basic and acidic residues" evidence="1">
    <location>
        <begin position="143"/>
        <end position="152"/>
    </location>
</feature>
<dbReference type="OrthoDB" id="10368438at2759"/>
<feature type="compositionally biased region" description="Basic and acidic residues" evidence="1">
    <location>
        <begin position="283"/>
        <end position="306"/>
    </location>
</feature>
<feature type="compositionally biased region" description="Low complexity" evidence="1">
    <location>
        <begin position="20"/>
        <end position="37"/>
    </location>
</feature>
<proteinExistence type="predicted"/>
<feature type="compositionally biased region" description="Pro residues" evidence="1">
    <location>
        <begin position="38"/>
        <end position="50"/>
    </location>
</feature>
<feature type="compositionally biased region" description="Polar residues" evidence="1">
    <location>
        <begin position="315"/>
        <end position="331"/>
    </location>
</feature>
<reference evidence="2" key="1">
    <citation type="journal article" date="2014" name="Genome Announc.">
        <title>Draft genome sequence of Rhodosporidium toruloides CECT1137, an oleaginous yeast of biotechnological interest.</title>
        <authorList>
            <person name="Morin N."/>
            <person name="Calcas X."/>
            <person name="Devillers H."/>
            <person name="Durrens P."/>
            <person name="Sherman D.J."/>
            <person name="Nicaud J.-M."/>
            <person name="Neuveglise C."/>
        </authorList>
    </citation>
    <scope>NUCLEOTIDE SEQUENCE</scope>
    <source>
        <strain evidence="2">CECT1137</strain>
    </source>
</reference>
<evidence type="ECO:0000256" key="1">
    <source>
        <dbReference type="SAM" id="MobiDB-lite"/>
    </source>
</evidence>
<feature type="compositionally biased region" description="Polar residues" evidence="1">
    <location>
        <begin position="197"/>
        <end position="209"/>
    </location>
</feature>
<feature type="region of interest" description="Disordered" evidence="1">
    <location>
        <begin position="196"/>
        <end position="216"/>
    </location>
</feature>
<feature type="region of interest" description="Disordered" evidence="1">
    <location>
        <begin position="283"/>
        <end position="379"/>
    </location>
</feature>
<accession>A0A061AG74</accession>
<protein>
    <submittedName>
        <fullName evidence="2">RHTO0S01e15016g1_1</fullName>
    </submittedName>
</protein>
<feature type="region of interest" description="Disordered" evidence="1">
    <location>
        <begin position="126"/>
        <end position="152"/>
    </location>
</feature>
<dbReference type="EMBL" id="LK052936">
    <property type="protein sequence ID" value="CDR36134.1"/>
    <property type="molecule type" value="Genomic_DNA"/>
</dbReference>
<evidence type="ECO:0000313" key="2">
    <source>
        <dbReference type="EMBL" id="CDR36134.1"/>
    </source>
</evidence>
<sequence length="424" mass="44965">MVQPTRTLTLPSLRDLGLLDAQPAPDPTASSASSTLGRPPPAHDPGPPSRDPLQYSTPLLKALRASHHPNVPVPAPRNGQLASTSLPSPYSRIEAYVGPRLPREPLVHESRTHPYRRLASLPSVPPEFAFPTSTTKRRCASLPEDRRGSLPPESVRREMYFPTSGQRSTIGAVAGGAGTNGGRRAVEEESRVVGQRAASSHTPAMTQRPPQHVEHAGPNSDDALLVPWLPLATASNPAPAPTHIRLPLDLLHSTLLSLTSKGGKGRPGEDQAVEELLRAVERRMERSRGGRTDSSRRGSAAIEHHPSSLRLFFSPTPTNPVVPSMTMTPSSAERPGVGQPRAHPSQLSPLRLPVPRATYGAPATPPSPSPLASFAGPSRRPSLVVQMDVDGANDGMGEAGQAMRGVTAGYTLAPGPASVQSRVR</sequence>
<feature type="compositionally biased region" description="Polar residues" evidence="1">
    <location>
        <begin position="1"/>
        <end position="10"/>
    </location>
</feature>
<feature type="region of interest" description="Disordered" evidence="1">
    <location>
        <begin position="1"/>
        <end position="89"/>
    </location>
</feature>
<gene>
    <name evidence="2" type="ORF">RHTO0S_01e15016g</name>
</gene>
<name>A0A061AG74_RHOTO</name>
<organism evidence="2">
    <name type="scientific">Rhodotorula toruloides</name>
    <name type="common">Yeast</name>
    <name type="synonym">Rhodosporidium toruloides</name>
    <dbReference type="NCBI Taxonomy" id="5286"/>
    <lineage>
        <taxon>Eukaryota</taxon>
        <taxon>Fungi</taxon>
        <taxon>Dikarya</taxon>
        <taxon>Basidiomycota</taxon>
        <taxon>Pucciniomycotina</taxon>
        <taxon>Microbotryomycetes</taxon>
        <taxon>Sporidiobolales</taxon>
        <taxon>Sporidiobolaceae</taxon>
        <taxon>Rhodotorula</taxon>
    </lineage>
</organism>